<organism evidence="1 2">
    <name type="scientific">Abyssobacteria bacterium (strain SURF_5)</name>
    <dbReference type="NCBI Taxonomy" id="2093360"/>
    <lineage>
        <taxon>Bacteria</taxon>
        <taxon>Pseudomonadati</taxon>
        <taxon>Candidatus Hydrogenedentota</taxon>
        <taxon>Candidatus Abyssobacteria</taxon>
    </lineage>
</organism>
<evidence type="ECO:0000313" key="1">
    <source>
        <dbReference type="EMBL" id="RJP23314.1"/>
    </source>
</evidence>
<dbReference type="EMBL" id="QZKU01000047">
    <property type="protein sequence ID" value="RJP23314.1"/>
    <property type="molecule type" value="Genomic_DNA"/>
</dbReference>
<evidence type="ECO:0000313" key="2">
    <source>
        <dbReference type="Proteomes" id="UP000265882"/>
    </source>
</evidence>
<dbReference type="AlphaFoldDB" id="A0A3A4P5R8"/>
<reference evidence="1 2" key="1">
    <citation type="journal article" date="2017" name="ISME J.">
        <title>Energy and carbon metabolisms in a deep terrestrial subsurface fluid microbial community.</title>
        <authorList>
            <person name="Momper L."/>
            <person name="Jungbluth S.P."/>
            <person name="Lee M.D."/>
            <person name="Amend J.P."/>
        </authorList>
    </citation>
    <scope>NUCLEOTIDE SEQUENCE [LARGE SCALE GENOMIC DNA]</scope>
    <source>
        <strain evidence="1">SURF_5</strain>
    </source>
</reference>
<sequence length="55" mass="6115">MQAPAPYKYDKKTRLYQPNNSSIRIAPSFPTVEEIEQAMEVLSVCVMLADPGQTG</sequence>
<dbReference type="InterPro" id="IPR015422">
    <property type="entry name" value="PyrdxlP-dep_Trfase_small"/>
</dbReference>
<gene>
    <name evidence="1" type="ORF">C4520_06435</name>
</gene>
<proteinExistence type="predicted"/>
<name>A0A3A4P5R8_ABYX5</name>
<dbReference type="GO" id="GO:0004069">
    <property type="term" value="F:L-aspartate:2-oxoglutarate aminotransferase activity"/>
    <property type="evidence" value="ECO:0007669"/>
    <property type="project" value="InterPro"/>
</dbReference>
<dbReference type="InterPro" id="IPR024551">
    <property type="entry name" value="AspAT_Ic"/>
</dbReference>
<protein>
    <submittedName>
        <fullName evidence="1">Uncharacterized protein</fullName>
    </submittedName>
</protein>
<comment type="caution">
    <text evidence="1">The sequence shown here is derived from an EMBL/GenBank/DDBJ whole genome shotgun (WGS) entry which is preliminary data.</text>
</comment>
<accession>A0A3A4P5R8</accession>
<dbReference type="Gene3D" id="3.90.1150.10">
    <property type="entry name" value="Aspartate Aminotransferase, domain 1"/>
    <property type="match status" value="1"/>
</dbReference>
<dbReference type="Pfam" id="PF12897">
    <property type="entry name" value="Asp_aminotransf"/>
    <property type="match status" value="1"/>
</dbReference>
<dbReference type="Proteomes" id="UP000265882">
    <property type="component" value="Unassembled WGS sequence"/>
</dbReference>